<proteinExistence type="predicted"/>
<evidence type="ECO:0000313" key="3">
    <source>
        <dbReference type="Proteomes" id="UP000738359"/>
    </source>
</evidence>
<organism evidence="2 3">
    <name type="scientific">Mortierella alpina</name>
    <name type="common">Oleaginous fungus</name>
    <name type="synonym">Mortierella renispora</name>
    <dbReference type="NCBI Taxonomy" id="64518"/>
    <lineage>
        <taxon>Eukaryota</taxon>
        <taxon>Fungi</taxon>
        <taxon>Fungi incertae sedis</taxon>
        <taxon>Mucoromycota</taxon>
        <taxon>Mortierellomycotina</taxon>
        <taxon>Mortierellomycetes</taxon>
        <taxon>Mortierellales</taxon>
        <taxon>Mortierellaceae</taxon>
        <taxon>Mortierella</taxon>
    </lineage>
</organism>
<accession>A0A9P6IV07</accession>
<sequence>GVQPPDYDKVDVGSNGFSLAVSHSGVEMIQASEFDLDDMDYHVYAFTDSAYLLEIWKGHLDEALDQYRENMTRREEVQDAKRRRRRRQGRGMNVDLGRVEEAEEDEDEEEEEVAPLIDLRFVS</sequence>
<protein>
    <submittedName>
        <fullName evidence="2">Uncharacterized protein</fullName>
    </submittedName>
</protein>
<keyword evidence="3" id="KW-1185">Reference proteome</keyword>
<dbReference type="Proteomes" id="UP000738359">
    <property type="component" value="Unassembled WGS sequence"/>
</dbReference>
<evidence type="ECO:0000313" key="2">
    <source>
        <dbReference type="EMBL" id="KAF9949143.1"/>
    </source>
</evidence>
<gene>
    <name evidence="2" type="ORF">BGZ70_001910</name>
</gene>
<reference evidence="2" key="1">
    <citation type="journal article" date="2020" name="Fungal Divers.">
        <title>Resolving the Mortierellaceae phylogeny through synthesis of multi-gene phylogenetics and phylogenomics.</title>
        <authorList>
            <person name="Vandepol N."/>
            <person name="Liber J."/>
            <person name="Desiro A."/>
            <person name="Na H."/>
            <person name="Kennedy M."/>
            <person name="Barry K."/>
            <person name="Grigoriev I.V."/>
            <person name="Miller A.N."/>
            <person name="O'Donnell K."/>
            <person name="Stajich J.E."/>
            <person name="Bonito G."/>
        </authorList>
    </citation>
    <scope>NUCLEOTIDE SEQUENCE</scope>
    <source>
        <strain evidence="2">CK1249</strain>
    </source>
</reference>
<feature type="region of interest" description="Disordered" evidence="1">
    <location>
        <begin position="72"/>
        <end position="114"/>
    </location>
</feature>
<feature type="non-terminal residue" evidence="2">
    <location>
        <position position="1"/>
    </location>
</feature>
<evidence type="ECO:0000256" key="1">
    <source>
        <dbReference type="SAM" id="MobiDB-lite"/>
    </source>
</evidence>
<feature type="compositionally biased region" description="Acidic residues" evidence="1">
    <location>
        <begin position="101"/>
        <end position="113"/>
    </location>
</feature>
<dbReference type="AlphaFoldDB" id="A0A9P6IV07"/>
<comment type="caution">
    <text evidence="2">The sequence shown here is derived from an EMBL/GenBank/DDBJ whole genome shotgun (WGS) entry which is preliminary data.</text>
</comment>
<name>A0A9P6IV07_MORAP</name>
<dbReference type="OrthoDB" id="2119658at2759"/>
<dbReference type="EMBL" id="JAAAHY010001446">
    <property type="protein sequence ID" value="KAF9949143.1"/>
    <property type="molecule type" value="Genomic_DNA"/>
</dbReference>